<dbReference type="Gene3D" id="3.30.300.20">
    <property type="match status" value="2"/>
</dbReference>
<dbReference type="Pfam" id="PF13184">
    <property type="entry name" value="KH_NusA_1st"/>
    <property type="match status" value="1"/>
</dbReference>
<keyword evidence="4 7" id="KW-0694">RNA-binding</keyword>
<dbReference type="Proteomes" id="UP001364764">
    <property type="component" value="Plasmid pY5S7-1"/>
</dbReference>
<dbReference type="RefSeq" id="WP_338709108.1">
    <property type="nucleotide sequence ID" value="NZ_CP145893.1"/>
</dbReference>
<dbReference type="HAMAP" id="MF_00945_B">
    <property type="entry name" value="NusA_B"/>
    <property type="match status" value="1"/>
</dbReference>
<evidence type="ECO:0000259" key="8">
    <source>
        <dbReference type="PROSITE" id="PS50126"/>
    </source>
</evidence>
<dbReference type="CDD" id="cd22529">
    <property type="entry name" value="KH-II_NusA_rpt2"/>
    <property type="match status" value="1"/>
</dbReference>
<reference evidence="9 10" key="1">
    <citation type="submission" date="2024-02" db="EMBL/GenBank/DDBJ databases">
        <title>Complete sequences of two Paenibacillus sp. strains and one Lysinibacillus strain isolated from the environment on STAA medium highlight biotechnological potential.</title>
        <authorList>
            <person name="Attere S.A."/>
            <person name="Piche L.C."/>
            <person name="Intertaglia L."/>
            <person name="Lami R."/>
            <person name="Charette S.J."/>
            <person name="Vincent A.T."/>
        </authorList>
    </citation>
    <scope>NUCLEOTIDE SEQUENCE [LARGE SCALE GENOMIC DNA]</scope>
    <source>
        <strain evidence="9 10">Y5S-7</strain>
        <plasmid evidence="9 10">pY5S7-1</plasmid>
    </source>
</reference>
<dbReference type="GeneID" id="93480119"/>
<feature type="domain" description="S1 motif" evidence="8">
    <location>
        <begin position="135"/>
        <end position="198"/>
    </location>
</feature>
<keyword evidence="2 7" id="KW-0963">Cytoplasm</keyword>
<dbReference type="CDD" id="cd04455">
    <property type="entry name" value="S1_NusA"/>
    <property type="match status" value="1"/>
</dbReference>
<comment type="subcellular location">
    <subcellularLocation>
        <location evidence="7">Cytoplasm</location>
    </subcellularLocation>
</comment>
<dbReference type="SUPFAM" id="SSF69705">
    <property type="entry name" value="Transcription factor NusA, N-terminal domain"/>
    <property type="match status" value="1"/>
</dbReference>
<evidence type="ECO:0000256" key="3">
    <source>
        <dbReference type="ARBA" id="ARBA00022814"/>
    </source>
</evidence>
<dbReference type="SUPFAM" id="SSF50249">
    <property type="entry name" value="Nucleic acid-binding proteins"/>
    <property type="match status" value="1"/>
</dbReference>
<dbReference type="SUPFAM" id="SSF54814">
    <property type="entry name" value="Prokaryotic type KH domain (KH-domain type II)"/>
    <property type="match status" value="2"/>
</dbReference>
<dbReference type="Pfam" id="PF26594">
    <property type="entry name" value="KH_NusA_2nd"/>
    <property type="match status" value="1"/>
</dbReference>
<dbReference type="PROSITE" id="PS50126">
    <property type="entry name" value="S1"/>
    <property type="match status" value="1"/>
</dbReference>
<dbReference type="GO" id="GO:0003723">
    <property type="term" value="F:RNA binding"/>
    <property type="evidence" value="ECO:0007669"/>
    <property type="project" value="UniProtKB-UniRule"/>
</dbReference>
<keyword evidence="1 7" id="KW-0806">Transcription termination</keyword>
<evidence type="ECO:0000256" key="4">
    <source>
        <dbReference type="ARBA" id="ARBA00022884"/>
    </source>
</evidence>
<dbReference type="GO" id="GO:0005737">
    <property type="term" value="C:cytoplasm"/>
    <property type="evidence" value="ECO:0007669"/>
    <property type="project" value="UniProtKB-SubCell"/>
</dbReference>
<dbReference type="InterPro" id="IPR025249">
    <property type="entry name" value="TF_NusA_KH_1st"/>
</dbReference>
<geneLocation type="plasmid" evidence="9 10">
    <name>pY5S7-1</name>
</geneLocation>
<dbReference type="Gene3D" id="2.40.50.140">
    <property type="entry name" value="Nucleic acid-binding proteins"/>
    <property type="match status" value="1"/>
</dbReference>
<comment type="function">
    <text evidence="7">Participates in both transcription termination and antitermination.</text>
</comment>
<dbReference type="InterPro" id="IPR013735">
    <property type="entry name" value="TF_NusA_N"/>
</dbReference>
<dbReference type="PANTHER" id="PTHR22648:SF0">
    <property type="entry name" value="TRANSCRIPTION TERMINATION_ANTITERMINATION PROTEIN NUSA"/>
    <property type="match status" value="1"/>
</dbReference>
<keyword evidence="6 7" id="KW-0804">Transcription</keyword>
<evidence type="ECO:0000313" key="10">
    <source>
        <dbReference type="Proteomes" id="UP001364764"/>
    </source>
</evidence>
<evidence type="ECO:0000256" key="2">
    <source>
        <dbReference type="ARBA" id="ARBA00022490"/>
    </source>
</evidence>
<dbReference type="EMBL" id="CP145893">
    <property type="protein sequence ID" value="WWP23938.1"/>
    <property type="molecule type" value="Genomic_DNA"/>
</dbReference>
<accession>A0ABD8B2K9</accession>
<dbReference type="FunFam" id="3.30.1480.10:FF:000002">
    <property type="entry name" value="Transcription termination/antitermination protein NusA"/>
    <property type="match status" value="1"/>
</dbReference>
<dbReference type="InterPro" id="IPR036555">
    <property type="entry name" value="NusA_N_sf"/>
</dbReference>
<dbReference type="InterPro" id="IPR010213">
    <property type="entry name" value="TF_NusA"/>
</dbReference>
<comment type="similarity">
    <text evidence="7">Belongs to the NusA family.</text>
</comment>
<dbReference type="CDD" id="cd02134">
    <property type="entry name" value="KH-II_NusA_rpt1"/>
    <property type="match status" value="1"/>
</dbReference>
<dbReference type="InterPro" id="IPR012340">
    <property type="entry name" value="NA-bd_OB-fold"/>
</dbReference>
<dbReference type="InterPro" id="IPR009019">
    <property type="entry name" value="KH_sf_prok-type"/>
</dbReference>
<sequence>MNKDFLVALTEIEKQKGISKEVLLEGLEDALVSSYKKKFNTATNVRVDINRTSGAMKVLSKKMVVDDIIDERVEILIDQARQINPEVQLDEFIEIEVTPKDFGRLAAQTAKQVVMMRIKEAERALVFDAYAGKEEEIITGKVQGMDSSNLYVLLDHTEAVLPISDLMPNEKFKLGDTLSAYISRVEQTSKGTLVILSRVHPGHLKKLFETKIPEIQEGKVAIKSISREAGVRSKIAVTALDPNVDEVAVCVGVKGQTIQSITSELGGEKLDIIKWSKQMEEYVANSLAPAKVLEVHIFDDEEDPTARVIVPNNQLTLAIGLKGLNARLAAKLTGYKMDLYSEDQAFKQFGRPVTIVE</sequence>
<dbReference type="FunFam" id="3.30.300.20:FF:000005">
    <property type="entry name" value="Transcription termination/antitermination protein NusA"/>
    <property type="match status" value="1"/>
</dbReference>
<dbReference type="Pfam" id="PF08529">
    <property type="entry name" value="NusA_N"/>
    <property type="match status" value="1"/>
</dbReference>
<dbReference type="PANTHER" id="PTHR22648">
    <property type="entry name" value="TRANSCRIPTION TERMINATION FACTOR NUSA"/>
    <property type="match status" value="1"/>
</dbReference>
<evidence type="ECO:0000256" key="1">
    <source>
        <dbReference type="ARBA" id="ARBA00022472"/>
    </source>
</evidence>
<organism evidence="9 10">
    <name type="scientific">Paenibacillus amylolyticus</name>
    <dbReference type="NCBI Taxonomy" id="1451"/>
    <lineage>
        <taxon>Bacteria</taxon>
        <taxon>Bacillati</taxon>
        <taxon>Bacillota</taxon>
        <taxon>Bacilli</taxon>
        <taxon>Bacillales</taxon>
        <taxon>Paenibacillaceae</taxon>
        <taxon>Paenibacillus</taxon>
    </lineage>
</organism>
<dbReference type="InterPro" id="IPR030842">
    <property type="entry name" value="TF_NusA_bacterial"/>
</dbReference>
<evidence type="ECO:0000313" key="9">
    <source>
        <dbReference type="EMBL" id="WWP23938.1"/>
    </source>
</evidence>
<dbReference type="InterPro" id="IPR003029">
    <property type="entry name" value="S1_domain"/>
</dbReference>
<name>A0ABD8B2K9_PAEAM</name>
<dbReference type="InterPro" id="IPR058582">
    <property type="entry name" value="KH_NusA_2nd"/>
</dbReference>
<keyword evidence="5 7" id="KW-0805">Transcription regulation</keyword>
<dbReference type="Pfam" id="PF00575">
    <property type="entry name" value="S1"/>
    <property type="match status" value="1"/>
</dbReference>
<keyword evidence="9" id="KW-0614">Plasmid</keyword>
<dbReference type="AlphaFoldDB" id="A0ABD8B2K9"/>
<dbReference type="SMART" id="SM00316">
    <property type="entry name" value="S1"/>
    <property type="match status" value="1"/>
</dbReference>
<dbReference type="Gene3D" id="3.30.1480.10">
    <property type="entry name" value="NusA, N-terminal domain"/>
    <property type="match status" value="1"/>
</dbReference>
<evidence type="ECO:0000256" key="7">
    <source>
        <dbReference type="HAMAP-Rule" id="MF_00945"/>
    </source>
</evidence>
<keyword evidence="3 7" id="KW-0889">Transcription antitermination</keyword>
<dbReference type="InterPro" id="IPR015946">
    <property type="entry name" value="KH_dom-like_a/b"/>
</dbReference>
<proteinExistence type="inferred from homology"/>
<evidence type="ECO:0000256" key="5">
    <source>
        <dbReference type="ARBA" id="ARBA00023015"/>
    </source>
</evidence>
<dbReference type="GO" id="GO:0006353">
    <property type="term" value="P:DNA-templated transcription termination"/>
    <property type="evidence" value="ECO:0007669"/>
    <property type="project" value="UniProtKB-UniRule"/>
</dbReference>
<dbReference type="GO" id="GO:0031564">
    <property type="term" value="P:transcription antitermination"/>
    <property type="evidence" value="ECO:0007669"/>
    <property type="project" value="UniProtKB-UniRule"/>
</dbReference>
<protein>
    <recommendedName>
        <fullName evidence="7">Transcription termination/antitermination protein NusA</fullName>
    </recommendedName>
</protein>
<dbReference type="PROSITE" id="PS50084">
    <property type="entry name" value="KH_TYPE_1"/>
    <property type="match status" value="1"/>
</dbReference>
<dbReference type="NCBIfam" id="TIGR01953">
    <property type="entry name" value="NusA"/>
    <property type="match status" value="1"/>
</dbReference>
<gene>
    <name evidence="7 9" type="primary">nusA</name>
    <name evidence="9" type="ORF">V6668_31600</name>
</gene>
<evidence type="ECO:0000256" key="6">
    <source>
        <dbReference type="ARBA" id="ARBA00023163"/>
    </source>
</evidence>
<comment type="subunit">
    <text evidence="7">Monomer. Binds directly to the core enzyme of the DNA-dependent RNA polymerase and to nascent RNA.</text>
</comment>
<dbReference type="FunFam" id="3.30.300.20:FF:000002">
    <property type="entry name" value="Transcription termination/antitermination protein NusA"/>
    <property type="match status" value="1"/>
</dbReference>